<keyword evidence="2" id="KW-1185">Reference proteome</keyword>
<dbReference type="EMBL" id="JAWNGG020000170">
    <property type="protein sequence ID" value="KAK9298683.1"/>
    <property type="molecule type" value="Genomic_DNA"/>
</dbReference>
<evidence type="ECO:0000313" key="2">
    <source>
        <dbReference type="Proteomes" id="UP001432146"/>
    </source>
</evidence>
<gene>
    <name evidence="1" type="ORF">QLX08_008089</name>
</gene>
<protein>
    <submittedName>
        <fullName evidence="1">Uncharacterized protein</fullName>
    </submittedName>
</protein>
<name>A0AAW0ZM92_9HYME</name>
<reference evidence="1 2" key="1">
    <citation type="submission" date="2024-05" db="EMBL/GenBank/DDBJ databases">
        <title>The nuclear and mitochondrial genome assemblies of Tetragonisca angustula (Apidae: Meliponini), a tiny yet remarkable pollinator in the Neotropics.</title>
        <authorList>
            <person name="Ferrari R."/>
            <person name="Ricardo P.C."/>
            <person name="Dias F.C."/>
            <person name="Araujo N.S."/>
            <person name="Soares D.O."/>
            <person name="Zhou Q.-S."/>
            <person name="Zhu C.-D."/>
            <person name="Coutinho L."/>
            <person name="Airas M.C."/>
            <person name="Batista T.M."/>
        </authorList>
    </citation>
    <scope>NUCLEOTIDE SEQUENCE [LARGE SCALE GENOMIC DNA]</scope>
    <source>
        <strain evidence="1">ASF017062</strain>
        <tissue evidence="1">Abdomen</tissue>
    </source>
</reference>
<sequence>MIILAEAPDVRIETFEEPLDPRHGRCLADVQENLARFMKLGALQSVDRGNTWGDTLDFRDWPFLPDTGRRLAAYGWPGETRGENRRCSEQQNRKVHTGPIQQQTVPHDWSAPLRFEIDLDLLSTSATCKRVSV</sequence>
<accession>A0AAW0ZM92</accession>
<organism evidence="1 2">
    <name type="scientific">Tetragonisca angustula</name>
    <dbReference type="NCBI Taxonomy" id="166442"/>
    <lineage>
        <taxon>Eukaryota</taxon>
        <taxon>Metazoa</taxon>
        <taxon>Ecdysozoa</taxon>
        <taxon>Arthropoda</taxon>
        <taxon>Hexapoda</taxon>
        <taxon>Insecta</taxon>
        <taxon>Pterygota</taxon>
        <taxon>Neoptera</taxon>
        <taxon>Endopterygota</taxon>
        <taxon>Hymenoptera</taxon>
        <taxon>Apocrita</taxon>
        <taxon>Aculeata</taxon>
        <taxon>Apoidea</taxon>
        <taxon>Anthophila</taxon>
        <taxon>Apidae</taxon>
        <taxon>Tetragonisca</taxon>
    </lineage>
</organism>
<dbReference type="Proteomes" id="UP001432146">
    <property type="component" value="Unassembled WGS sequence"/>
</dbReference>
<dbReference type="AlphaFoldDB" id="A0AAW0ZM92"/>
<proteinExistence type="predicted"/>
<evidence type="ECO:0000313" key="1">
    <source>
        <dbReference type="EMBL" id="KAK9298683.1"/>
    </source>
</evidence>
<comment type="caution">
    <text evidence="1">The sequence shown here is derived from an EMBL/GenBank/DDBJ whole genome shotgun (WGS) entry which is preliminary data.</text>
</comment>